<dbReference type="Proteomes" id="UP000829194">
    <property type="component" value="Chromosome"/>
</dbReference>
<proteinExistence type="predicted"/>
<accession>A0ABY3XAL1</accession>
<dbReference type="Pfam" id="PF13692">
    <property type="entry name" value="Glyco_trans_1_4"/>
    <property type="match status" value="1"/>
</dbReference>
<dbReference type="SUPFAM" id="SSF53756">
    <property type="entry name" value="UDP-Glycosyltransferase/glycogen phosphorylase"/>
    <property type="match status" value="1"/>
</dbReference>
<dbReference type="PANTHER" id="PTHR12526">
    <property type="entry name" value="GLYCOSYLTRANSFERASE"/>
    <property type="match status" value="1"/>
</dbReference>
<protein>
    <submittedName>
        <fullName evidence="1">Glycosyltransferase</fullName>
        <ecNumber evidence="1">2.4.-.-</ecNumber>
    </submittedName>
</protein>
<dbReference type="Gene3D" id="3.40.50.2000">
    <property type="entry name" value="Glycogen Phosphorylase B"/>
    <property type="match status" value="1"/>
</dbReference>
<keyword evidence="1" id="KW-0328">Glycosyltransferase</keyword>
<dbReference type="RefSeq" id="WP_057944099.1">
    <property type="nucleotide sequence ID" value="NZ_CP011131.1"/>
</dbReference>
<name>A0ABY3XAL1_9GAMM</name>
<keyword evidence="1" id="KW-0808">Transferase</keyword>
<dbReference type="GO" id="GO:0016757">
    <property type="term" value="F:glycosyltransferase activity"/>
    <property type="evidence" value="ECO:0007669"/>
    <property type="project" value="UniProtKB-KW"/>
</dbReference>
<keyword evidence="2" id="KW-1185">Reference proteome</keyword>
<dbReference type="EC" id="2.4.-.-" evidence="1"/>
<dbReference type="PANTHER" id="PTHR12526:SF636">
    <property type="entry name" value="BLL3647 PROTEIN"/>
    <property type="match status" value="1"/>
</dbReference>
<gene>
    <name evidence="1" type="ORF">MOV92_18825</name>
</gene>
<sequence>MIAQTLVVAGLRASGSGYPNAEQTLKLLQAHEVARIRDLGRELPPHLHLWTLRHLSPLKQLRALAGLGLGNLCSLLRVLWVARGGESVPVYVPYPSVFFMWLASWLPRGIRPYCIVDAYISIWDSMFRDRDRDRSGGGSAASRWIKRFEARALRAASMVLVDTEANRLSMIDDFDLQPQRVRSLPLAIDEAPFLAVPSGVEDSHEPLRVLFVGTLIPLHGVPTILSAIQRLLSDERHAGRFHFRFIGDGQLGPALSEFIAGHDATQVSWVRQWQSLEALASEIAGADICLGVFGGEGKAARVLPFKLYMYLAAGRAIVSQGKMSLPHAVPAPPLLAVETADANDLARALASLAEDSRRRYSLARQARGYFTEHLAGARVVSAWRSILQRE</sequence>
<evidence type="ECO:0000313" key="2">
    <source>
        <dbReference type="Proteomes" id="UP000829194"/>
    </source>
</evidence>
<dbReference type="EMBL" id="CP093547">
    <property type="protein sequence ID" value="UNP28524.1"/>
    <property type="molecule type" value="Genomic_DNA"/>
</dbReference>
<organism evidence="1 2">
    <name type="scientific">Lysobacter gummosus</name>
    <dbReference type="NCBI Taxonomy" id="262324"/>
    <lineage>
        <taxon>Bacteria</taxon>
        <taxon>Pseudomonadati</taxon>
        <taxon>Pseudomonadota</taxon>
        <taxon>Gammaproteobacteria</taxon>
        <taxon>Lysobacterales</taxon>
        <taxon>Lysobacteraceae</taxon>
        <taxon>Lysobacter</taxon>
    </lineage>
</organism>
<reference evidence="1 2" key="1">
    <citation type="submission" date="2022-03" db="EMBL/GenBank/DDBJ databases">
        <title>Complete genome sequence of Lysobacter capsici VKM B-2533 and Lysobacter gummosus 10.1.1, promising sources of lytic agents.</title>
        <authorList>
            <person name="Tarlachkov S.V."/>
            <person name="Kudryakova I.V."/>
            <person name="Afoshin A.S."/>
            <person name="Leontyevskaya E.A."/>
            <person name="Leontyevskaya N.V."/>
        </authorList>
    </citation>
    <scope>NUCLEOTIDE SEQUENCE [LARGE SCALE GENOMIC DNA]</scope>
    <source>
        <strain evidence="1 2">10.1.1</strain>
    </source>
</reference>
<evidence type="ECO:0000313" key="1">
    <source>
        <dbReference type="EMBL" id="UNP28524.1"/>
    </source>
</evidence>